<dbReference type="AlphaFoldDB" id="A0A061AU50"/>
<dbReference type="EMBL" id="LK052887">
    <property type="protein sequence ID" value="CDR38891.1"/>
    <property type="molecule type" value="Genomic_DNA"/>
</dbReference>
<evidence type="ECO:0000313" key="1">
    <source>
        <dbReference type="EMBL" id="CDR38891.1"/>
    </source>
</evidence>
<reference evidence="1" key="1">
    <citation type="journal article" date="2014" name="Genome Announc.">
        <title>Genome sequence of the yeast Cyberlindnera fabianii (Hansenula fabianii).</title>
        <authorList>
            <person name="Freel K.C."/>
            <person name="Sarilar V."/>
            <person name="Neuveglise C."/>
            <person name="Devillers H."/>
            <person name="Friedrich A."/>
            <person name="Schacherer J."/>
        </authorList>
    </citation>
    <scope>NUCLEOTIDE SEQUENCE</scope>
    <source>
        <strain evidence="1">YJS4271</strain>
    </source>
</reference>
<name>A0A061AU50_CYBFA</name>
<gene>
    <name evidence="1" type="ORF">CYFA0S_02e08009g</name>
</gene>
<protein>
    <submittedName>
        <fullName evidence="1">CYFA0S02e08009g1_1</fullName>
    </submittedName>
</protein>
<accession>A0A061AU50</accession>
<proteinExistence type="predicted"/>
<sequence length="318" mass="36363">MLRPPLKYHKVFPDCRNNYLDATKWPELANLLVLSDIVICGGCKSYGSTMTASSHFEQHLGTSKKCKRTNKANIKAKGCFYLSQNQWFVFVVVKHYNEEDQDLATTITTEARLKSEVQDLLNLICLDLQGDILPDRDSAAAETLREFTQVRSVYQTTFPYVLLDCIIDALKRENHAMVDTLQFLLRPVGPRLVLFDRDQTFDIHLTLQNDSKYWTVTIEVITPKEGDGYISKFKRTDSMVFKTITFESLCDILVVFRAIMVILLRNVVNQKDTPTGSALVDFIAMCYKQVSAGPEVALAVMKKQLFSHISKIYEYENE</sequence>
<dbReference type="PhylomeDB" id="A0A061AU50"/>
<organism evidence="1">
    <name type="scientific">Cyberlindnera fabianii</name>
    <name type="common">Yeast</name>
    <name type="synonym">Hansenula fabianii</name>
    <dbReference type="NCBI Taxonomy" id="36022"/>
    <lineage>
        <taxon>Eukaryota</taxon>
        <taxon>Fungi</taxon>
        <taxon>Dikarya</taxon>
        <taxon>Ascomycota</taxon>
        <taxon>Saccharomycotina</taxon>
        <taxon>Saccharomycetes</taxon>
        <taxon>Phaffomycetales</taxon>
        <taxon>Phaffomycetaceae</taxon>
        <taxon>Cyberlindnera</taxon>
    </lineage>
</organism>